<organism evidence="14 15">
    <name type="scientific">Acanthocheilonema viteae</name>
    <name type="common">Filarial nematode worm</name>
    <name type="synonym">Dipetalonema viteae</name>
    <dbReference type="NCBI Taxonomy" id="6277"/>
    <lineage>
        <taxon>Eukaryota</taxon>
        <taxon>Metazoa</taxon>
        <taxon>Ecdysozoa</taxon>
        <taxon>Nematoda</taxon>
        <taxon>Chromadorea</taxon>
        <taxon>Rhabditida</taxon>
        <taxon>Spirurina</taxon>
        <taxon>Spiruromorpha</taxon>
        <taxon>Filarioidea</taxon>
        <taxon>Onchocercidae</taxon>
        <taxon>Acanthocheilonema</taxon>
    </lineage>
</organism>
<comment type="similarity">
    <text evidence="12">Belongs to the eukaryotic NMN adenylyltransferase family.</text>
</comment>
<evidence type="ECO:0000256" key="8">
    <source>
        <dbReference type="ARBA" id="ARBA00022840"/>
    </source>
</evidence>
<evidence type="ECO:0000256" key="5">
    <source>
        <dbReference type="ARBA" id="ARBA00022679"/>
    </source>
</evidence>
<comment type="cofactor">
    <cofactor evidence="1">
        <name>Mg(2+)</name>
        <dbReference type="ChEBI" id="CHEBI:18420"/>
    </cofactor>
</comment>
<dbReference type="STRING" id="6277.A0A498SEE7"/>
<dbReference type="NCBIfam" id="TIGR00482">
    <property type="entry name" value="nicotinate (nicotinamide) nucleotide adenylyltransferase"/>
    <property type="match status" value="1"/>
</dbReference>
<dbReference type="SUPFAM" id="SSF52374">
    <property type="entry name" value="Nucleotidylyl transferase"/>
    <property type="match status" value="1"/>
</dbReference>
<feature type="domain" description="Cytidyltransferase-like" evidence="13">
    <location>
        <begin position="12"/>
        <end position="207"/>
    </location>
</feature>
<comment type="catalytic activity">
    <reaction evidence="12">
        <text>nicotinate beta-D-ribonucleotide + ATP + H(+) = deamido-NAD(+) + diphosphate</text>
        <dbReference type="Rhea" id="RHEA:22860"/>
        <dbReference type="ChEBI" id="CHEBI:15378"/>
        <dbReference type="ChEBI" id="CHEBI:30616"/>
        <dbReference type="ChEBI" id="CHEBI:33019"/>
        <dbReference type="ChEBI" id="CHEBI:57502"/>
        <dbReference type="ChEBI" id="CHEBI:58437"/>
        <dbReference type="EC" id="2.7.7.18"/>
    </reaction>
</comment>
<dbReference type="EMBL" id="UPTC01000768">
    <property type="protein sequence ID" value="VBB30037.1"/>
    <property type="molecule type" value="Genomic_DNA"/>
</dbReference>
<accession>A0A498SEE7</accession>
<keyword evidence="7 12" id="KW-0547">Nucleotide-binding</keyword>
<comment type="function">
    <text evidence="11">Catalyzes the formation of NAD(+) from nicotinamide mononucleotide (NMN) and ATP. Can also use the deamidated form; nicotinic acid mononucleotide (NaMN) as substrate with the same efficiency. Can use triazofurin monophosphate (TrMP) as substrate. Can also use GTP and ITP as nucleotide donors. Also catalyzes the reverse reaction, i.e. the pyrophosphorolytic cleavage of NAD(+). For the pyrophosphorolytic activity, can use NAD(+), NADH, NaAD, nicotinic acid adenine dinucleotide phosphate (NHD), nicotinamide guanine dinucleotide (NGD) as substrates. Fails to cleave phosphorylated dinucleotides NADP(+), NADPH and NaADP(+). Protects against axonal degeneration following injury. May be involved in the maintenance of axonal integrity. Also functions as a stress-response chaperone protein that prevents toxic aggregation of proteins; this function may be independent of its NAD(+) synthesis activity.</text>
</comment>
<dbReference type="InterPro" id="IPR014729">
    <property type="entry name" value="Rossmann-like_a/b/a_fold"/>
</dbReference>
<dbReference type="Gene3D" id="3.40.50.620">
    <property type="entry name" value="HUPs"/>
    <property type="match status" value="1"/>
</dbReference>
<evidence type="ECO:0000256" key="7">
    <source>
        <dbReference type="ARBA" id="ARBA00022741"/>
    </source>
</evidence>
<comment type="subunit">
    <text evidence="3">Homotetramer.</text>
</comment>
<dbReference type="GO" id="GO:0005759">
    <property type="term" value="C:mitochondrial matrix"/>
    <property type="evidence" value="ECO:0007669"/>
    <property type="project" value="UniProtKB-ARBA"/>
</dbReference>
<evidence type="ECO:0000259" key="13">
    <source>
        <dbReference type="Pfam" id="PF01467"/>
    </source>
</evidence>
<dbReference type="GO" id="GO:0004515">
    <property type="term" value="F:nicotinate-nucleotide adenylyltransferase activity"/>
    <property type="evidence" value="ECO:0007669"/>
    <property type="project" value="UniProtKB-EC"/>
</dbReference>
<evidence type="ECO:0000256" key="4">
    <source>
        <dbReference type="ARBA" id="ARBA00022642"/>
    </source>
</evidence>
<evidence type="ECO:0000313" key="15">
    <source>
        <dbReference type="Proteomes" id="UP000276991"/>
    </source>
</evidence>
<dbReference type="GO" id="GO:0000309">
    <property type="term" value="F:nicotinamide-nucleotide adenylyltransferase activity"/>
    <property type="evidence" value="ECO:0007669"/>
    <property type="project" value="UniProtKB-EC"/>
</dbReference>
<name>A0A498SEE7_ACAVI</name>
<evidence type="ECO:0000256" key="11">
    <source>
        <dbReference type="ARBA" id="ARBA00093425"/>
    </source>
</evidence>
<dbReference type="PANTHER" id="PTHR12039">
    <property type="entry name" value="NICOTINAMIDE MONONUCLEOTIDE ADENYLYLTRANSFERASE"/>
    <property type="match status" value="1"/>
</dbReference>
<evidence type="ECO:0000256" key="6">
    <source>
        <dbReference type="ARBA" id="ARBA00022695"/>
    </source>
</evidence>
<evidence type="ECO:0000256" key="2">
    <source>
        <dbReference type="ARBA" id="ARBA00004173"/>
    </source>
</evidence>
<evidence type="ECO:0000256" key="1">
    <source>
        <dbReference type="ARBA" id="ARBA00001946"/>
    </source>
</evidence>
<sequence>MNSLEGARVALLACGCYNPPTIMHLRMFESARDFLEVRYGCEVVEGILSPVADYFGKPDLLPAIHRQVISSQYKMSELAVKSSTWIRADQWECTQQQWTKTLLVLLHFKQVLARKYNNDTRLRLMLLCGGDVVDSFKRLTAEGGYLWDPQDVGAIIRDFGLVVMARQNSEPMKTLSQLGYNGQSLANVFVFEDTVLPNDISSTRLRAAIRRGESIKYCTMDSVVDYIRKHQLYRVKNNQAGNSLPFRVKRADVDCLKNNWGFSDLQTWLIRKQGVPIAEVMVSYQIAE</sequence>
<dbReference type="InterPro" id="IPR051182">
    <property type="entry name" value="Euk_NMN_adenylyltrnsfrase"/>
</dbReference>
<evidence type="ECO:0000256" key="10">
    <source>
        <dbReference type="ARBA" id="ARBA00023128"/>
    </source>
</evidence>
<dbReference type="PANTHER" id="PTHR12039:SF0">
    <property type="entry name" value="NICOTINAMIDE-NUCLEOTIDE ADENYLYLTRANSFERASE"/>
    <property type="match status" value="1"/>
</dbReference>
<gene>
    <name evidence="14" type="ORF">NAV_LOCUS4828</name>
</gene>
<evidence type="ECO:0000256" key="3">
    <source>
        <dbReference type="ARBA" id="ARBA00011881"/>
    </source>
</evidence>
<protein>
    <recommendedName>
        <fullName evidence="12">Nicotinamide-nucleotide adenylyltransferase</fullName>
        <ecNumber evidence="12">2.7.7.1</ecNumber>
        <ecNumber evidence="12">2.7.7.18</ecNumber>
    </recommendedName>
</protein>
<keyword evidence="4 12" id="KW-0662">Pyridine nucleotide biosynthesis</keyword>
<keyword evidence="6 12" id="KW-0548">Nucleotidyltransferase</keyword>
<dbReference type="OrthoDB" id="422187at2759"/>
<dbReference type="GO" id="GO:0009435">
    <property type="term" value="P:NAD+ biosynthetic process"/>
    <property type="evidence" value="ECO:0007669"/>
    <property type="project" value="UniProtKB-UniPathway"/>
</dbReference>
<dbReference type="EC" id="2.7.7.18" evidence="12"/>
<dbReference type="EC" id="2.7.7.1" evidence="12"/>
<keyword evidence="8 12" id="KW-0067">ATP-binding</keyword>
<dbReference type="Pfam" id="PF01467">
    <property type="entry name" value="CTP_transf_like"/>
    <property type="match status" value="1"/>
</dbReference>
<dbReference type="UniPathway" id="UPA00253">
    <property type="reaction ID" value="UER00600"/>
</dbReference>
<evidence type="ECO:0000256" key="12">
    <source>
        <dbReference type="RuleBase" id="RU362021"/>
    </source>
</evidence>
<dbReference type="AlphaFoldDB" id="A0A498SEE7"/>
<dbReference type="FunFam" id="3.40.50.620:FF:000221">
    <property type="entry name" value="Nicotinamide/nicotinic acid mononucleotide adenylyltransferase 3"/>
    <property type="match status" value="1"/>
</dbReference>
<dbReference type="GO" id="GO:0005524">
    <property type="term" value="F:ATP binding"/>
    <property type="evidence" value="ECO:0007669"/>
    <property type="project" value="UniProtKB-KW"/>
</dbReference>
<proteinExistence type="inferred from homology"/>
<dbReference type="InterPro" id="IPR005248">
    <property type="entry name" value="NadD/NMNAT"/>
</dbReference>
<evidence type="ECO:0000256" key="9">
    <source>
        <dbReference type="ARBA" id="ARBA00023027"/>
    </source>
</evidence>
<keyword evidence="15" id="KW-1185">Reference proteome</keyword>
<comment type="subcellular location">
    <subcellularLocation>
        <location evidence="2">Mitochondrion</location>
    </subcellularLocation>
</comment>
<keyword evidence="5 12" id="KW-0808">Transferase</keyword>
<dbReference type="Proteomes" id="UP000276991">
    <property type="component" value="Unassembled WGS sequence"/>
</dbReference>
<dbReference type="InterPro" id="IPR004821">
    <property type="entry name" value="Cyt_trans-like"/>
</dbReference>
<evidence type="ECO:0000313" key="14">
    <source>
        <dbReference type="EMBL" id="VBB30037.1"/>
    </source>
</evidence>
<comment type="catalytic activity">
    <reaction evidence="12">
        <text>beta-nicotinamide D-ribonucleotide + ATP + H(+) = diphosphate + NAD(+)</text>
        <dbReference type="Rhea" id="RHEA:21360"/>
        <dbReference type="ChEBI" id="CHEBI:14649"/>
        <dbReference type="ChEBI" id="CHEBI:15378"/>
        <dbReference type="ChEBI" id="CHEBI:30616"/>
        <dbReference type="ChEBI" id="CHEBI:33019"/>
        <dbReference type="ChEBI" id="CHEBI:57540"/>
        <dbReference type="EC" id="2.7.7.1"/>
    </reaction>
</comment>
<comment type="pathway">
    <text evidence="12">Cofactor biosynthesis; NAD(+) biosynthesis; NAD(+) from nicotinamide D-ribonucleotide: step 1/1.</text>
</comment>
<keyword evidence="9 12" id="KW-0520">NAD</keyword>
<reference evidence="14 15" key="1">
    <citation type="submission" date="2018-08" db="EMBL/GenBank/DDBJ databases">
        <authorList>
            <person name="Laetsch R D."/>
            <person name="Stevens L."/>
            <person name="Kumar S."/>
            <person name="Blaxter L. M."/>
        </authorList>
    </citation>
    <scope>NUCLEOTIDE SEQUENCE [LARGE SCALE GENOMIC DNA]</scope>
</reference>
<keyword evidence="10" id="KW-0496">Mitochondrion</keyword>